<dbReference type="Proteomes" id="UP001488838">
    <property type="component" value="Unassembled WGS sequence"/>
</dbReference>
<dbReference type="EMBL" id="JBBHLL010000004">
    <property type="protein sequence ID" value="KAK7834459.1"/>
    <property type="molecule type" value="Genomic_DNA"/>
</dbReference>
<accession>A0AAW0K6A4</accession>
<dbReference type="GO" id="GO:0016020">
    <property type="term" value="C:membrane"/>
    <property type="evidence" value="ECO:0007669"/>
    <property type="project" value="InterPro"/>
</dbReference>
<dbReference type="InterPro" id="IPR026082">
    <property type="entry name" value="ABCA"/>
</dbReference>
<dbReference type="PANTHER" id="PTHR19229:SF113">
    <property type="entry name" value="ATP-BINDING CASSETTE SUB-FAMILY A MEMBER 13"/>
    <property type="match status" value="1"/>
</dbReference>
<evidence type="ECO:0000313" key="2">
    <source>
        <dbReference type="Proteomes" id="UP001488838"/>
    </source>
</evidence>
<reference evidence="1 2" key="1">
    <citation type="journal article" date="2023" name="bioRxiv">
        <title>Conserved and derived expression patterns and positive selection on dental genes reveal complex evolutionary context of ever-growing rodent molars.</title>
        <authorList>
            <person name="Calamari Z.T."/>
            <person name="Song A."/>
            <person name="Cohen E."/>
            <person name="Akter M."/>
            <person name="Roy R.D."/>
            <person name="Hallikas O."/>
            <person name="Christensen M.M."/>
            <person name="Li P."/>
            <person name="Marangoni P."/>
            <person name="Jernvall J."/>
            <person name="Klein O.D."/>
        </authorList>
    </citation>
    <scope>NUCLEOTIDE SEQUENCE [LARGE SCALE GENOMIC DNA]</scope>
    <source>
        <strain evidence="1">V071</strain>
    </source>
</reference>
<name>A0AAW0K6A4_MYOGA</name>
<keyword evidence="2" id="KW-1185">Reference proteome</keyword>
<feature type="non-terminal residue" evidence="1">
    <location>
        <position position="1"/>
    </location>
</feature>
<comment type="caution">
    <text evidence="1">The sequence shown here is derived from an EMBL/GenBank/DDBJ whole genome shotgun (WGS) entry which is preliminary data.</text>
</comment>
<gene>
    <name evidence="1" type="ORF">U0070_017645</name>
</gene>
<protein>
    <submittedName>
        <fullName evidence="1">Uncharacterized protein</fullName>
    </submittedName>
</protein>
<dbReference type="AlphaFoldDB" id="A0AAW0K6A4"/>
<dbReference type="PANTHER" id="PTHR19229">
    <property type="entry name" value="ATP-BINDING CASSETTE TRANSPORTER SUBFAMILY A ABCA"/>
    <property type="match status" value="1"/>
</dbReference>
<organism evidence="1 2">
    <name type="scientific">Myodes glareolus</name>
    <name type="common">Bank vole</name>
    <name type="synonym">Clethrionomys glareolus</name>
    <dbReference type="NCBI Taxonomy" id="447135"/>
    <lineage>
        <taxon>Eukaryota</taxon>
        <taxon>Metazoa</taxon>
        <taxon>Chordata</taxon>
        <taxon>Craniata</taxon>
        <taxon>Vertebrata</taxon>
        <taxon>Euteleostomi</taxon>
        <taxon>Mammalia</taxon>
        <taxon>Eutheria</taxon>
        <taxon>Euarchontoglires</taxon>
        <taxon>Glires</taxon>
        <taxon>Rodentia</taxon>
        <taxon>Myomorpha</taxon>
        <taxon>Muroidea</taxon>
        <taxon>Cricetidae</taxon>
        <taxon>Arvicolinae</taxon>
        <taxon>Myodes</taxon>
    </lineage>
</organism>
<dbReference type="GO" id="GO:0005319">
    <property type="term" value="F:lipid transporter activity"/>
    <property type="evidence" value="ECO:0007669"/>
    <property type="project" value="TreeGrafter"/>
</dbReference>
<sequence length="192" mass="21930">DALRNKFIRSFVESHLDIDVDKLTEDLHTYGQMLDKMFNHAEAGHFQFFGGILANLSSCVVLDRFQAVETVGALETMAHELMQQNSFLASVIFNSSLGHRHIRSAHRKLPPHVTYTIRTNILYSMRTDLIKYPSWKFHPQNLPADGFKYNYIFVPLQDIIERAIIAVQTGQEAVEPTTQAQAAPYPCHTRDL</sequence>
<proteinExistence type="predicted"/>
<evidence type="ECO:0000313" key="1">
    <source>
        <dbReference type="EMBL" id="KAK7834459.1"/>
    </source>
</evidence>
<dbReference type="GO" id="GO:0140359">
    <property type="term" value="F:ABC-type transporter activity"/>
    <property type="evidence" value="ECO:0007669"/>
    <property type="project" value="InterPro"/>
</dbReference>